<evidence type="ECO:0000259" key="2">
    <source>
        <dbReference type="Pfam" id="PF20415"/>
    </source>
</evidence>
<keyword evidence="4" id="KW-1185">Reference proteome</keyword>
<proteinExistence type="predicted"/>
<accession>A0A067SK76</accession>
<feature type="domain" description="DUF6699" evidence="2">
    <location>
        <begin position="113"/>
        <end position="216"/>
    </location>
</feature>
<dbReference type="InterPro" id="IPR046522">
    <property type="entry name" value="DUF6699"/>
</dbReference>
<protein>
    <recommendedName>
        <fullName evidence="2">DUF6699 domain-containing protein</fullName>
    </recommendedName>
</protein>
<evidence type="ECO:0000313" key="4">
    <source>
        <dbReference type="Proteomes" id="UP000027222"/>
    </source>
</evidence>
<dbReference type="Proteomes" id="UP000027222">
    <property type="component" value="Unassembled WGS sequence"/>
</dbReference>
<feature type="compositionally biased region" description="Polar residues" evidence="1">
    <location>
        <begin position="35"/>
        <end position="44"/>
    </location>
</feature>
<dbReference type="HOGENOM" id="CLU_1199893_0_0_1"/>
<dbReference type="EMBL" id="KL142397">
    <property type="protein sequence ID" value="KDR70402.1"/>
    <property type="molecule type" value="Genomic_DNA"/>
</dbReference>
<dbReference type="OrthoDB" id="10670999at2759"/>
<dbReference type="AlphaFoldDB" id="A0A067SK76"/>
<organism evidence="3 4">
    <name type="scientific">Galerina marginata (strain CBS 339.88)</name>
    <dbReference type="NCBI Taxonomy" id="685588"/>
    <lineage>
        <taxon>Eukaryota</taxon>
        <taxon>Fungi</taxon>
        <taxon>Dikarya</taxon>
        <taxon>Basidiomycota</taxon>
        <taxon>Agaricomycotina</taxon>
        <taxon>Agaricomycetes</taxon>
        <taxon>Agaricomycetidae</taxon>
        <taxon>Agaricales</taxon>
        <taxon>Agaricineae</taxon>
        <taxon>Strophariaceae</taxon>
        <taxon>Galerina</taxon>
    </lineage>
</organism>
<evidence type="ECO:0000313" key="3">
    <source>
        <dbReference type="EMBL" id="KDR70402.1"/>
    </source>
</evidence>
<gene>
    <name evidence="3" type="ORF">GALMADRAFT_159893</name>
</gene>
<feature type="region of interest" description="Disordered" evidence="1">
    <location>
        <begin position="30"/>
        <end position="83"/>
    </location>
</feature>
<name>A0A067SK76_GALM3</name>
<reference evidence="4" key="1">
    <citation type="journal article" date="2014" name="Proc. Natl. Acad. Sci. U.S.A.">
        <title>Extensive sampling of basidiomycete genomes demonstrates inadequacy of the white-rot/brown-rot paradigm for wood decay fungi.</title>
        <authorList>
            <person name="Riley R."/>
            <person name="Salamov A.A."/>
            <person name="Brown D.W."/>
            <person name="Nagy L.G."/>
            <person name="Floudas D."/>
            <person name="Held B.W."/>
            <person name="Levasseur A."/>
            <person name="Lombard V."/>
            <person name="Morin E."/>
            <person name="Otillar R."/>
            <person name="Lindquist E.A."/>
            <person name="Sun H."/>
            <person name="LaButti K.M."/>
            <person name="Schmutz J."/>
            <person name="Jabbour D."/>
            <person name="Luo H."/>
            <person name="Baker S.E."/>
            <person name="Pisabarro A.G."/>
            <person name="Walton J.D."/>
            <person name="Blanchette R.A."/>
            <person name="Henrissat B."/>
            <person name="Martin F."/>
            <person name="Cullen D."/>
            <person name="Hibbett D.S."/>
            <person name="Grigoriev I.V."/>
        </authorList>
    </citation>
    <scope>NUCLEOTIDE SEQUENCE [LARGE SCALE GENOMIC DNA]</scope>
    <source>
        <strain evidence="4">CBS 339.88</strain>
    </source>
</reference>
<dbReference type="Pfam" id="PF20415">
    <property type="entry name" value="DUF6699"/>
    <property type="match status" value="1"/>
</dbReference>
<evidence type="ECO:0000256" key="1">
    <source>
        <dbReference type="SAM" id="MobiDB-lite"/>
    </source>
</evidence>
<sequence length="231" mass="25832">MYMHAHDLSVPVPSLKKVVRFKDGDEMISYGELSGSPSPLSINGSLPTSSPPISTPSPTTSDTTDEYSDGPSTPPTSYIQDFGDRPVMSHELVQLQAQRWTFGKDGIAPQWDYIPATRNPVIRIYLYIEGLPIRIVVEPPSNMETISIGHLYRTIQNSLHQTVSPNDPNSDLNLLDREKKARVLEYFARRRGHTGATRMQKFDFLLGRHVLTGITPCHGGKSWRLVFRGGE</sequence>